<dbReference type="Proteomes" id="UP000183832">
    <property type="component" value="Unassembled WGS sequence"/>
</dbReference>
<sequence>MYDGIANETTQELCQEPNVQLRNIFKPLSKVKERKKIIIKKPQQPASQTILLNNKSFEFLRILN</sequence>
<dbReference type="AlphaFoldDB" id="A0A1J1HTJ1"/>
<gene>
    <name evidence="1" type="primary">putative Potassium</name>
    <name evidence="1" type="ORF">CLUMA_CG004395</name>
</gene>
<keyword evidence="2" id="KW-1185">Reference proteome</keyword>
<evidence type="ECO:0000313" key="1">
    <source>
        <dbReference type="EMBL" id="CRK90700.1"/>
    </source>
</evidence>
<organism evidence="1 2">
    <name type="scientific">Clunio marinus</name>
    <dbReference type="NCBI Taxonomy" id="568069"/>
    <lineage>
        <taxon>Eukaryota</taxon>
        <taxon>Metazoa</taxon>
        <taxon>Ecdysozoa</taxon>
        <taxon>Arthropoda</taxon>
        <taxon>Hexapoda</taxon>
        <taxon>Insecta</taxon>
        <taxon>Pterygota</taxon>
        <taxon>Neoptera</taxon>
        <taxon>Endopterygota</taxon>
        <taxon>Diptera</taxon>
        <taxon>Nematocera</taxon>
        <taxon>Chironomoidea</taxon>
        <taxon>Chironomidae</taxon>
        <taxon>Clunio</taxon>
    </lineage>
</organism>
<reference evidence="1 2" key="1">
    <citation type="submission" date="2015-04" db="EMBL/GenBank/DDBJ databases">
        <authorList>
            <person name="Syromyatnikov M.Y."/>
            <person name="Popov V.N."/>
        </authorList>
    </citation>
    <scope>NUCLEOTIDE SEQUENCE [LARGE SCALE GENOMIC DNA]</scope>
</reference>
<proteinExistence type="predicted"/>
<accession>A0A1J1HTJ1</accession>
<name>A0A1J1HTJ1_9DIPT</name>
<protein>
    <submittedName>
        <fullName evidence="1">CLUMA_CG004395, isoform E</fullName>
    </submittedName>
</protein>
<evidence type="ECO:0000313" key="2">
    <source>
        <dbReference type="Proteomes" id="UP000183832"/>
    </source>
</evidence>
<dbReference type="EMBL" id="CVRI01000020">
    <property type="protein sequence ID" value="CRK90700.1"/>
    <property type="molecule type" value="Genomic_DNA"/>
</dbReference>